<feature type="region of interest" description="Disordered" evidence="1">
    <location>
        <begin position="1"/>
        <end position="42"/>
    </location>
</feature>
<keyword evidence="3" id="KW-1185">Reference proteome</keyword>
<feature type="region of interest" description="Disordered" evidence="1">
    <location>
        <begin position="387"/>
        <end position="648"/>
    </location>
</feature>
<feature type="compositionally biased region" description="Polar residues" evidence="1">
    <location>
        <begin position="270"/>
        <end position="279"/>
    </location>
</feature>
<dbReference type="AlphaFoldDB" id="A0A1Y1XVL8"/>
<feature type="compositionally biased region" description="Polar residues" evidence="1">
    <location>
        <begin position="1"/>
        <end position="17"/>
    </location>
</feature>
<feature type="region of interest" description="Disordered" evidence="1">
    <location>
        <begin position="166"/>
        <end position="195"/>
    </location>
</feature>
<feature type="compositionally biased region" description="Polar residues" evidence="1">
    <location>
        <begin position="595"/>
        <end position="640"/>
    </location>
</feature>
<dbReference type="STRING" id="1314790.A0A1Y1XVL8"/>
<feature type="compositionally biased region" description="Polar residues" evidence="1">
    <location>
        <begin position="569"/>
        <end position="587"/>
    </location>
</feature>
<feature type="compositionally biased region" description="Basic and acidic residues" evidence="1">
    <location>
        <begin position="235"/>
        <end position="244"/>
    </location>
</feature>
<feature type="compositionally biased region" description="Polar residues" evidence="1">
    <location>
        <begin position="520"/>
        <end position="552"/>
    </location>
</feature>
<evidence type="ECO:0000256" key="1">
    <source>
        <dbReference type="SAM" id="MobiDB-lite"/>
    </source>
</evidence>
<feature type="region of interest" description="Disordered" evidence="1">
    <location>
        <begin position="208"/>
        <end position="279"/>
    </location>
</feature>
<feature type="compositionally biased region" description="Low complexity" evidence="1">
    <location>
        <begin position="391"/>
        <end position="400"/>
    </location>
</feature>
<feature type="compositionally biased region" description="Polar residues" evidence="1">
    <location>
        <begin position="493"/>
        <end position="512"/>
    </location>
</feature>
<protein>
    <submittedName>
        <fullName evidence="2">Uncharacterized protein</fullName>
    </submittedName>
</protein>
<sequence length="648" mass="71342">MPASANTAPRTYPTHPSENIPEYEIKKSPLPNHSKYPVNSASTYPLAFGSSGGLSYSSVMEHNFSPLQNPTNPDFTTDKSILPSPPDSSQDNFASDFSKLDTLAAAAGSILVSLANFGQTTPTAQHSEPHTKETVSNAGAARDVTQHSDNLADLAAAAVSSLSDLATPQPSHWHKHAQEQEQQESPPESVGRNRGGFMSISALLDEGSSYKAESGPGSYNSLFQGSDGNRFTSKAVDDQEEHRSPYGGVSPSKRLISESELSPNKRHSPSKSAYNRNNLVNDTTIVSTTNGYPNATALEKSMSLPQSDGTYANSNRNHSTYQAHEPALSVPEYRGSQPFYQPLKADEPNAFSKKYQSMQDPKVKRNATHAYIAYMIYTDRLQPKDADLKASKSTASGSSADLTQPTKPTLDQYGHPGHLHNHPYPYTHNHGHSQHAHTHVHPTHNHPPQHSHATHQHHTHQHQRPHSHPHTHQHQHLYHHHHSHDQRSQPSQATTQPYNGNPQADSRFSRNPSRYEPRDSTASTYYQSYERSSGPPYTQSSGQTAASRSTPTGFPLDSNYGSPYRRDSTSSSTYAPGAYSQTSNTLPSAYPSDMRYSQSGRSYNAHSPQMSPRAQTDSRYTQKSMNTSQSWQPDPSNYSGQGRPPYRT</sequence>
<name>A0A1Y1XVL8_9FUNG</name>
<accession>A0A1Y1XVL8</accession>
<feature type="compositionally biased region" description="Polar residues" evidence="1">
    <location>
        <begin position="217"/>
        <end position="232"/>
    </location>
</feature>
<feature type="compositionally biased region" description="Basic residues" evidence="1">
    <location>
        <begin position="429"/>
        <end position="484"/>
    </location>
</feature>
<dbReference type="EMBL" id="MCFE01000439">
    <property type="protein sequence ID" value="ORX89526.1"/>
    <property type="molecule type" value="Genomic_DNA"/>
</dbReference>
<organism evidence="2 3">
    <name type="scientific">Basidiobolus meristosporus CBS 931.73</name>
    <dbReference type="NCBI Taxonomy" id="1314790"/>
    <lineage>
        <taxon>Eukaryota</taxon>
        <taxon>Fungi</taxon>
        <taxon>Fungi incertae sedis</taxon>
        <taxon>Zoopagomycota</taxon>
        <taxon>Entomophthoromycotina</taxon>
        <taxon>Basidiobolomycetes</taxon>
        <taxon>Basidiobolales</taxon>
        <taxon>Basidiobolaceae</taxon>
        <taxon>Basidiobolus</taxon>
    </lineage>
</organism>
<reference evidence="2 3" key="1">
    <citation type="submission" date="2016-07" db="EMBL/GenBank/DDBJ databases">
        <title>Pervasive Adenine N6-methylation of Active Genes in Fungi.</title>
        <authorList>
            <consortium name="DOE Joint Genome Institute"/>
            <person name="Mondo S.J."/>
            <person name="Dannebaum R.O."/>
            <person name="Kuo R.C."/>
            <person name="Labutti K."/>
            <person name="Haridas S."/>
            <person name="Kuo A."/>
            <person name="Salamov A."/>
            <person name="Ahrendt S.R."/>
            <person name="Lipzen A."/>
            <person name="Sullivan W."/>
            <person name="Andreopoulos W.B."/>
            <person name="Clum A."/>
            <person name="Lindquist E."/>
            <person name="Daum C."/>
            <person name="Ramamoorthy G.K."/>
            <person name="Gryganskyi A."/>
            <person name="Culley D."/>
            <person name="Magnuson J.K."/>
            <person name="James T.Y."/>
            <person name="O'Malley M.A."/>
            <person name="Stajich J.E."/>
            <person name="Spatafora J.W."/>
            <person name="Visel A."/>
            <person name="Grigoriev I.V."/>
        </authorList>
    </citation>
    <scope>NUCLEOTIDE SEQUENCE [LARGE SCALE GENOMIC DNA]</scope>
    <source>
        <strain evidence="2 3">CBS 931.73</strain>
    </source>
</reference>
<evidence type="ECO:0000313" key="2">
    <source>
        <dbReference type="EMBL" id="ORX89526.1"/>
    </source>
</evidence>
<evidence type="ECO:0000313" key="3">
    <source>
        <dbReference type="Proteomes" id="UP000193498"/>
    </source>
</evidence>
<proteinExistence type="predicted"/>
<comment type="caution">
    <text evidence="2">The sequence shown here is derived from an EMBL/GenBank/DDBJ whole genome shotgun (WGS) entry which is preliminary data.</text>
</comment>
<feature type="compositionally biased region" description="Polar residues" evidence="1">
    <location>
        <begin position="62"/>
        <end position="79"/>
    </location>
</feature>
<dbReference type="InParanoid" id="A0A1Y1XVL8"/>
<gene>
    <name evidence="2" type="ORF">K493DRAFT_340574</name>
</gene>
<dbReference type="OrthoDB" id="2246292at2759"/>
<dbReference type="Proteomes" id="UP000193498">
    <property type="component" value="Unassembled WGS sequence"/>
</dbReference>
<feature type="region of interest" description="Disordered" evidence="1">
    <location>
        <begin position="62"/>
        <end position="94"/>
    </location>
</feature>